<dbReference type="NCBIfam" id="NF005987">
    <property type="entry name" value="PRK08097.1"/>
    <property type="match status" value="1"/>
</dbReference>
<dbReference type="GO" id="GO:0003911">
    <property type="term" value="F:DNA ligase (NAD+) activity"/>
    <property type="evidence" value="ECO:0007669"/>
    <property type="project" value="UniProtKB-UniRule"/>
</dbReference>
<feature type="domain" description="NAD-dependent DNA ligase N-terminal" evidence="9">
    <location>
        <begin position="33"/>
        <end position="432"/>
    </location>
</feature>
<evidence type="ECO:0000256" key="4">
    <source>
        <dbReference type="ARBA" id="ARBA00023027"/>
    </source>
</evidence>
<dbReference type="PANTHER" id="PTHR47810">
    <property type="entry name" value="DNA LIGASE"/>
    <property type="match status" value="1"/>
</dbReference>
<dbReference type="EC" id="6.5.1.2" evidence="7"/>
<dbReference type="Pfam" id="PF01653">
    <property type="entry name" value="DNA_ligase_aden"/>
    <property type="match status" value="1"/>
</dbReference>
<dbReference type="KEGG" id="pdw:BV82_2699"/>
<accession>A0AAP0SFK6</accession>
<dbReference type="SUPFAM" id="SSF56091">
    <property type="entry name" value="DNA ligase/mRNA capping enzyme, catalytic domain"/>
    <property type="match status" value="1"/>
</dbReference>
<evidence type="ECO:0000313" key="11">
    <source>
        <dbReference type="Proteomes" id="UP000027121"/>
    </source>
</evidence>
<dbReference type="InterPro" id="IPR004150">
    <property type="entry name" value="NAD_DNA_ligase_OB"/>
</dbReference>
<evidence type="ECO:0000256" key="6">
    <source>
        <dbReference type="ARBA" id="ARBA00034005"/>
    </source>
</evidence>
<dbReference type="InterPro" id="IPR013839">
    <property type="entry name" value="DNAligase_adenylation"/>
</dbReference>
<name>A0AAP0SFK6_9PSED</name>
<protein>
    <recommendedName>
        <fullName evidence="7">DNA ligase B</fullName>
        <ecNumber evidence="7">6.5.1.2</ecNumber>
    </recommendedName>
    <alternativeName>
        <fullName evidence="7">Polydeoxyribonucleotide synthase [NAD(+)] B</fullName>
    </alternativeName>
</protein>
<keyword evidence="3 7" id="KW-0227">DNA damage</keyword>
<evidence type="ECO:0000256" key="2">
    <source>
        <dbReference type="ARBA" id="ARBA00022705"/>
    </source>
</evidence>
<dbReference type="InterPro" id="IPR020923">
    <property type="entry name" value="DNA_ligase_B"/>
</dbReference>
<dbReference type="GO" id="GO:0006260">
    <property type="term" value="P:DNA replication"/>
    <property type="evidence" value="ECO:0007669"/>
    <property type="project" value="UniProtKB-KW"/>
</dbReference>
<dbReference type="SUPFAM" id="SSF50249">
    <property type="entry name" value="Nucleic acid-binding proteins"/>
    <property type="match status" value="1"/>
</dbReference>
<dbReference type="InterPro" id="IPR050326">
    <property type="entry name" value="NAD_dep_DNA_ligaseB"/>
</dbReference>
<comment type="similarity">
    <text evidence="7">Belongs to the NAD-dependent DNA ligase family. LigB subfamily.</text>
</comment>
<comment type="function">
    <text evidence="7">Catalyzes the formation of phosphodiester linkages between 5'-phosphoryl and 3'-hydroxyl groups in double-stranded DNA using NAD as a coenzyme and as the energy source for the reaction.</text>
</comment>
<keyword evidence="11" id="KW-1185">Reference proteome</keyword>
<keyword evidence="4 7" id="KW-0520">NAD</keyword>
<keyword evidence="2 7" id="KW-0235">DNA replication</keyword>
<feature type="active site" description="N6-AMP-lysine intermediate" evidence="7">
    <location>
        <position position="130"/>
    </location>
</feature>
<feature type="signal peptide" evidence="8">
    <location>
        <begin position="1"/>
        <end position="23"/>
    </location>
</feature>
<evidence type="ECO:0000256" key="8">
    <source>
        <dbReference type="SAM" id="SignalP"/>
    </source>
</evidence>
<dbReference type="EMBL" id="CP071706">
    <property type="protein sequence ID" value="KDN99489.2"/>
    <property type="molecule type" value="Genomic_DNA"/>
</dbReference>
<dbReference type="PANTHER" id="PTHR47810:SF1">
    <property type="entry name" value="DNA LIGASE B"/>
    <property type="match status" value="1"/>
</dbReference>
<feature type="chain" id="PRO_5042868531" description="DNA ligase B" evidence="8">
    <location>
        <begin position="24"/>
        <end position="562"/>
    </location>
</feature>
<evidence type="ECO:0000256" key="7">
    <source>
        <dbReference type="HAMAP-Rule" id="MF_01587"/>
    </source>
</evidence>
<sequence>MLAMLHTSLLSLLLFFWLLPAHAQTCPDWPTVQARAEIRQLQLTLADWDDHYHRQGVSLVADELYDQSRTRLSHLQSCFPLPAKAPGNPLKTAVGPLRHPIAHTGLGKLADEAAVKAWLHGKQDLWIQPKVDGVAATLVYRGGKLVQLISRGDGVHGHDWSRHIPALGGLNQQLPEPLDLVLQGELFWRLDGHVQANAGSLNARGNVAGLLARKRISAEQGAVVGLFVWAWPQGPADQRARLKGLSTLGFEHSERYSEPLSTFAEAARWREYWYRSPLPFASDGVVLRQGNRPDGTRWQARDPYWITAWKYPFAQALAEVRGVQFNIGRTGRITPVLQIKPVQLDDRQIRQVSLGSFQRWQQLDIRPGDQVAISLAGLTIPRLDEVVLRSVQRMNIAVPDPAHYHLLSCWQASDGCRGQFIARLNWLSGKQGLNMPGLGPGTWEKLIDSGHVRGLGDWLDLQDQDLQSVPGLGERSRQQLLHAFDQARQQPFARWLSALGVPAATPLAADTTWVDLLQRDAGQWLSEPGVGQGRSAQLLAFFSSPEVQIVAEQLRRHTIEGF</sequence>
<dbReference type="HAMAP" id="MF_01587">
    <property type="entry name" value="DNA_ligase_B"/>
    <property type="match status" value="1"/>
</dbReference>
<gene>
    <name evidence="7 10" type="primary">ligB</name>
    <name evidence="10" type="ORF">BV82_2699</name>
</gene>
<organism evidence="10 11">
    <name type="scientific">Pseudomonas donghuensis</name>
    <dbReference type="NCBI Taxonomy" id="1163398"/>
    <lineage>
        <taxon>Bacteria</taxon>
        <taxon>Pseudomonadati</taxon>
        <taxon>Pseudomonadota</taxon>
        <taxon>Gammaproteobacteria</taxon>
        <taxon>Pseudomonadales</taxon>
        <taxon>Pseudomonadaceae</taxon>
        <taxon>Pseudomonas</taxon>
    </lineage>
</organism>
<dbReference type="SMART" id="SM00532">
    <property type="entry name" value="LIGANc"/>
    <property type="match status" value="1"/>
</dbReference>
<reference evidence="10 11" key="1">
    <citation type="journal article" date="2014" name="Genome Announc.">
        <title>Genome Sequence of Pseudomonas sp. Strain P482, a Tomato Rhizosphere Isolate with Broad-Spectrum Antimicrobial Activity.</title>
        <authorList>
            <person name="Krzyzanowska D.M."/>
            <person name="Ossowicki A."/>
            <person name="Jafra S."/>
        </authorList>
    </citation>
    <scope>NUCLEOTIDE SEQUENCE [LARGE SCALE GENOMIC DNA]</scope>
    <source>
        <strain evidence="10 11">P482</strain>
    </source>
</reference>
<evidence type="ECO:0000259" key="9">
    <source>
        <dbReference type="SMART" id="SM00532"/>
    </source>
</evidence>
<dbReference type="Gene3D" id="1.10.287.610">
    <property type="entry name" value="Helix hairpin bin"/>
    <property type="match status" value="1"/>
</dbReference>
<evidence type="ECO:0000256" key="3">
    <source>
        <dbReference type="ARBA" id="ARBA00022763"/>
    </source>
</evidence>
<dbReference type="Gene3D" id="3.30.470.30">
    <property type="entry name" value="DNA ligase/mRNA capping enzyme"/>
    <property type="match status" value="1"/>
</dbReference>
<evidence type="ECO:0000256" key="1">
    <source>
        <dbReference type="ARBA" id="ARBA00022598"/>
    </source>
</evidence>
<dbReference type="InterPro" id="IPR012340">
    <property type="entry name" value="NA-bd_OB-fold"/>
</dbReference>
<dbReference type="InterPro" id="IPR013840">
    <property type="entry name" value="DNAligase_N"/>
</dbReference>
<dbReference type="SUPFAM" id="SSF47781">
    <property type="entry name" value="RuvA domain 2-like"/>
    <property type="match status" value="1"/>
</dbReference>
<dbReference type="AlphaFoldDB" id="A0AAP0SFK6"/>
<keyword evidence="5 7" id="KW-0234">DNA repair</keyword>
<keyword evidence="1 7" id="KW-0436">Ligase</keyword>
<dbReference type="Gene3D" id="1.10.150.20">
    <property type="entry name" value="5' to 3' exonuclease, C-terminal subdomain"/>
    <property type="match status" value="1"/>
</dbReference>
<dbReference type="Pfam" id="PF03120">
    <property type="entry name" value="OB_DNA_ligase"/>
    <property type="match status" value="1"/>
</dbReference>
<dbReference type="GO" id="GO:0006281">
    <property type="term" value="P:DNA repair"/>
    <property type="evidence" value="ECO:0007669"/>
    <property type="project" value="UniProtKB-KW"/>
</dbReference>
<dbReference type="Proteomes" id="UP000027121">
    <property type="component" value="Chromosome"/>
</dbReference>
<reference evidence="10 11" key="2">
    <citation type="journal article" date="2016" name="Front. Microbiol.">
        <title>When Genome-Based Approach Meets the 'Old but Good': Revealing Genes Involved in the Antibacterial Activity of Pseudomonas sp. P482 against Soft Rot Pathogens.</title>
        <authorList>
            <person name="Krzyzanowska D.M."/>
            <person name="Ossowicki A."/>
            <person name="Rajewska M."/>
            <person name="Maciag T."/>
            <person name="Jablonska M."/>
            <person name="Obuchowski M."/>
            <person name="Heeb S."/>
            <person name="Jafra S."/>
        </authorList>
    </citation>
    <scope>NUCLEOTIDE SEQUENCE [LARGE SCALE GENOMIC DNA]</scope>
    <source>
        <strain evidence="10 11">P482</strain>
    </source>
</reference>
<dbReference type="InterPro" id="IPR010994">
    <property type="entry name" value="RuvA_2-like"/>
</dbReference>
<proteinExistence type="inferred from homology"/>
<evidence type="ECO:0000256" key="5">
    <source>
        <dbReference type="ARBA" id="ARBA00023204"/>
    </source>
</evidence>
<comment type="catalytic activity">
    <reaction evidence="6 7">
        <text>NAD(+) + (deoxyribonucleotide)n-3'-hydroxyl + 5'-phospho-(deoxyribonucleotide)m = (deoxyribonucleotide)n+m + AMP + beta-nicotinamide D-nucleotide.</text>
        <dbReference type="EC" id="6.5.1.2"/>
    </reaction>
</comment>
<dbReference type="Gene3D" id="2.40.50.140">
    <property type="entry name" value="Nucleic acid-binding proteins"/>
    <property type="match status" value="1"/>
</dbReference>
<evidence type="ECO:0000313" key="10">
    <source>
        <dbReference type="EMBL" id="KDN99489.2"/>
    </source>
</evidence>
<keyword evidence="8" id="KW-0732">Signal</keyword>